<dbReference type="SUPFAM" id="SSF55874">
    <property type="entry name" value="ATPase domain of HSP90 chaperone/DNA topoisomerase II/histidine kinase"/>
    <property type="match status" value="1"/>
</dbReference>
<feature type="region of interest" description="Disordered" evidence="1">
    <location>
        <begin position="366"/>
        <end position="385"/>
    </location>
</feature>
<protein>
    <submittedName>
        <fullName evidence="2">DNA mismatch repair protein</fullName>
    </submittedName>
</protein>
<dbReference type="InterPro" id="IPR036890">
    <property type="entry name" value="HATPase_C_sf"/>
</dbReference>
<evidence type="ECO:0000256" key="1">
    <source>
        <dbReference type="SAM" id="MobiDB-lite"/>
    </source>
</evidence>
<keyword evidence="3" id="KW-1185">Reference proteome</keyword>
<dbReference type="RefSeq" id="WP_147101355.1">
    <property type="nucleotide sequence ID" value="NZ_JBHUFH010000031.1"/>
</dbReference>
<proteinExistence type="predicted"/>
<sequence length="551" mass="62139">MTENDDFRFEISLSVLNHLGRNLYRNFITVLGEAISNSWDAEAKNVWITIDKVNSSFIIMDDGNGMTAEEFQGKFLKVGYSKRKDGTYKTGSDRPYIGAKGIGKLALLSCADKVSVFSKTKDTDYVGGVIDNSGLDAAITSDMTPDQYPLEDLDFSLIDGLTHDHEHGTIIYFENTKEHIRNSIAHLRKLIAMTFRFSVIDENFKIHVNGDPVSVEDLKDLAGNTEFCWVINGYCDEFIKKFTGKAAEPIALTTTLNVSGFLATVKLPRHLKIDGTDQRATVDLFVNGRLREKNIIRHIPTQRILESYLYGQLHFNDMDAPGRDPFTSSREGIVEDDENFQSLLDYLKHTVLPHILDEWDKLRLDRGKEGDDENTGRATKKQRTVKSLYSQAKNEYKPENDDPNSDQVDTWLEELAPDAEFNISAYVDCFLSENLVRKYMTVKGVALSKPSETEVATWRQREQDRKGEANISFTIRKDNDDLSYLGMDHMAKSIEGNGDGGKNASLVKDAVNYKPVRNAVGHTGLLTDNAKTHLSMTFENIKGRIRNLLQS</sequence>
<accession>A0A5C6RPD4</accession>
<reference evidence="2 3" key="1">
    <citation type="submission" date="2019-08" db="EMBL/GenBank/DDBJ databases">
        <authorList>
            <person name="Ye J."/>
        </authorList>
    </citation>
    <scope>NUCLEOTIDE SEQUENCE [LARGE SCALE GENOMIC DNA]</scope>
    <source>
        <strain evidence="2 3">TK008</strain>
    </source>
</reference>
<gene>
    <name evidence="2" type="ORF">FQV27_18200</name>
</gene>
<evidence type="ECO:0000313" key="3">
    <source>
        <dbReference type="Proteomes" id="UP000321562"/>
    </source>
</evidence>
<evidence type="ECO:0000313" key="2">
    <source>
        <dbReference type="EMBL" id="TXB63844.1"/>
    </source>
</evidence>
<dbReference type="Gene3D" id="3.30.565.10">
    <property type="entry name" value="Histidine kinase-like ATPase, C-terminal domain"/>
    <property type="match status" value="1"/>
</dbReference>
<dbReference type="EMBL" id="VOPL01000015">
    <property type="protein sequence ID" value="TXB63844.1"/>
    <property type="molecule type" value="Genomic_DNA"/>
</dbReference>
<comment type="caution">
    <text evidence="2">The sequence shown here is derived from an EMBL/GenBank/DDBJ whole genome shotgun (WGS) entry which is preliminary data.</text>
</comment>
<dbReference type="AlphaFoldDB" id="A0A5C6RPD4"/>
<dbReference type="Proteomes" id="UP000321562">
    <property type="component" value="Unassembled WGS sequence"/>
</dbReference>
<organism evidence="2 3">
    <name type="scientific">Paracoccus aurantiacus</name>
    <dbReference type="NCBI Taxonomy" id="2599412"/>
    <lineage>
        <taxon>Bacteria</taxon>
        <taxon>Pseudomonadati</taxon>
        <taxon>Pseudomonadota</taxon>
        <taxon>Alphaproteobacteria</taxon>
        <taxon>Rhodobacterales</taxon>
        <taxon>Paracoccaceae</taxon>
        <taxon>Paracoccus</taxon>
    </lineage>
</organism>
<dbReference type="Pfam" id="PF13589">
    <property type="entry name" value="HATPase_c_3"/>
    <property type="match status" value="1"/>
</dbReference>
<dbReference type="OrthoDB" id="9813438at2"/>
<name>A0A5C6RPD4_9RHOB</name>